<feature type="domain" description="BON" evidence="1">
    <location>
        <begin position="1"/>
        <end position="44"/>
    </location>
</feature>
<evidence type="ECO:0000313" key="3">
    <source>
        <dbReference type="Proteomes" id="UP000316855"/>
    </source>
</evidence>
<dbReference type="Proteomes" id="UP000316855">
    <property type="component" value="Chromosome"/>
</dbReference>
<dbReference type="Gene3D" id="3.30.1340.30">
    <property type="match status" value="2"/>
</dbReference>
<dbReference type="AlphaFoldDB" id="A0A517VEV9"/>
<reference evidence="2 3" key="1">
    <citation type="submission" date="2019-02" db="EMBL/GenBank/DDBJ databases">
        <title>Deep-cultivation of Planctomycetes and their phenomic and genomic characterization uncovers novel biology.</title>
        <authorList>
            <person name="Wiegand S."/>
            <person name="Jogler M."/>
            <person name="Boedeker C."/>
            <person name="Pinto D."/>
            <person name="Vollmers J."/>
            <person name="Rivas-Marin E."/>
            <person name="Kohn T."/>
            <person name="Peeters S.H."/>
            <person name="Heuer A."/>
            <person name="Rast P."/>
            <person name="Oberbeckmann S."/>
            <person name="Bunk B."/>
            <person name="Jeske O."/>
            <person name="Meyerdierks A."/>
            <person name="Storesund J.E."/>
            <person name="Kallscheuer N."/>
            <person name="Luecker S."/>
            <person name="Lage O.M."/>
            <person name="Pohl T."/>
            <person name="Merkel B.J."/>
            <person name="Hornburger P."/>
            <person name="Mueller R.-W."/>
            <person name="Bruemmer F."/>
            <person name="Labrenz M."/>
            <person name="Spormann A.M."/>
            <person name="Op den Camp H."/>
            <person name="Overmann J."/>
            <person name="Amann R."/>
            <person name="Jetten M.S.M."/>
            <person name="Mascher T."/>
            <person name="Medema M.H."/>
            <person name="Devos D.P."/>
            <person name="Kaster A.-K."/>
            <person name="Ovreas L."/>
            <person name="Rohde M."/>
            <person name="Galperin M.Y."/>
            <person name="Jogler C."/>
        </authorList>
    </citation>
    <scope>NUCLEOTIDE SEQUENCE [LARGE SCALE GENOMIC DNA]</scope>
    <source>
        <strain evidence="2 3">Pan161</strain>
    </source>
</reference>
<keyword evidence="3" id="KW-1185">Reference proteome</keyword>
<evidence type="ECO:0000259" key="1">
    <source>
        <dbReference type="PROSITE" id="PS50914"/>
    </source>
</evidence>
<accession>A0A517VEV9</accession>
<sequence length="124" mass="13511">MRVNNGVVNLSGEVPTHADYYSAEADVRMIDDVVAVENELQVFHPTLVPDNELRSNVNTVLIWSPEVESSDINIIAKSGWITLTGTVKACKHKHIATELIESVPGVIGITRSCLITSKKVNCLA</sequence>
<gene>
    <name evidence="2" type="ORF">Pan161_32070</name>
</gene>
<organism evidence="2 3">
    <name type="scientific">Gimesia algae</name>
    <dbReference type="NCBI Taxonomy" id="2527971"/>
    <lineage>
        <taxon>Bacteria</taxon>
        <taxon>Pseudomonadati</taxon>
        <taxon>Planctomycetota</taxon>
        <taxon>Planctomycetia</taxon>
        <taxon>Planctomycetales</taxon>
        <taxon>Planctomycetaceae</taxon>
        <taxon>Gimesia</taxon>
    </lineage>
</organism>
<dbReference type="InterPro" id="IPR051686">
    <property type="entry name" value="Lipoprotein_DolP"/>
</dbReference>
<dbReference type="PANTHER" id="PTHR34606:SF4">
    <property type="entry name" value="OUTER MEMBRANE LIPOPROTEIN DOLP"/>
    <property type="match status" value="1"/>
</dbReference>
<protein>
    <submittedName>
        <fullName evidence="2">Periplasmic protein</fullName>
    </submittedName>
</protein>
<dbReference type="InterPro" id="IPR007055">
    <property type="entry name" value="BON_dom"/>
</dbReference>
<dbReference type="PROSITE" id="PS50914">
    <property type="entry name" value="BON"/>
    <property type="match status" value="2"/>
</dbReference>
<dbReference type="PANTHER" id="PTHR34606">
    <property type="entry name" value="BON DOMAIN-CONTAINING PROTEIN"/>
    <property type="match status" value="1"/>
</dbReference>
<dbReference type="EMBL" id="CP036343">
    <property type="protein sequence ID" value="QDT91548.1"/>
    <property type="molecule type" value="Genomic_DNA"/>
</dbReference>
<name>A0A517VEV9_9PLAN</name>
<dbReference type="OrthoDB" id="870892at2"/>
<dbReference type="Pfam" id="PF04972">
    <property type="entry name" value="BON"/>
    <property type="match status" value="2"/>
</dbReference>
<dbReference type="RefSeq" id="WP_145228502.1">
    <property type="nucleotide sequence ID" value="NZ_CP036343.1"/>
</dbReference>
<feature type="domain" description="BON" evidence="1">
    <location>
        <begin position="49"/>
        <end position="117"/>
    </location>
</feature>
<evidence type="ECO:0000313" key="2">
    <source>
        <dbReference type="EMBL" id="QDT91548.1"/>
    </source>
</evidence>
<dbReference type="KEGG" id="gax:Pan161_32070"/>
<proteinExistence type="predicted"/>